<organism evidence="7 8">
    <name type="scientific">Parasphingorhabdus cellanae</name>
    <dbReference type="NCBI Taxonomy" id="2806553"/>
    <lineage>
        <taxon>Bacteria</taxon>
        <taxon>Pseudomonadati</taxon>
        <taxon>Pseudomonadota</taxon>
        <taxon>Alphaproteobacteria</taxon>
        <taxon>Sphingomonadales</taxon>
        <taxon>Sphingomonadaceae</taxon>
        <taxon>Parasphingorhabdus</taxon>
    </lineage>
</organism>
<sequence>MKKKFISVLAGAAMLHCSAYAQNPDKPEDRVQNEGWQVSLSAGALYNPIYLGDDDYQVSVFPNLIVQYDDLLTASIQGIEVNAINSNGFKAGPVARFNFGRDEDGGNPLGLGDGTDDLIGLGDVDFTVELGGFAQYSIGNFSAKAELRQGVNGHKGLVGDAELKYGSTFDALGRTGSFSLGPRITFGDKKYNSAFFDVNAAQSIASGLSQYDAGSGMNSYGFHGSVVVPVSDRISVTGFAGYDRLSGDIADSSLVQERGSEDQGMAGIMLSYRF</sequence>
<comment type="subcellular location">
    <subcellularLocation>
        <location evidence="1">Cell outer membrane</location>
    </subcellularLocation>
</comment>
<reference evidence="7 8" key="1">
    <citation type="submission" date="2021-03" db="EMBL/GenBank/DDBJ databases">
        <title>Complete genome of Parasphingorhabdus_sp.JHSY0214.</title>
        <authorList>
            <person name="Yoo J.H."/>
            <person name="Bae J.W."/>
        </authorList>
    </citation>
    <scope>NUCLEOTIDE SEQUENCE [LARGE SCALE GENOMIC DNA]</scope>
    <source>
        <strain evidence="7 8">JHSY0214</strain>
    </source>
</reference>
<gene>
    <name evidence="7" type="ORF">J4G78_07375</name>
</gene>
<evidence type="ECO:0000313" key="7">
    <source>
        <dbReference type="EMBL" id="QTD57342.1"/>
    </source>
</evidence>
<dbReference type="InterPro" id="IPR010583">
    <property type="entry name" value="MipA"/>
</dbReference>
<dbReference type="RefSeq" id="WP_207989735.1">
    <property type="nucleotide sequence ID" value="NZ_CP071794.1"/>
</dbReference>
<evidence type="ECO:0000256" key="4">
    <source>
        <dbReference type="ARBA" id="ARBA00023136"/>
    </source>
</evidence>
<dbReference type="Proteomes" id="UP000663923">
    <property type="component" value="Chromosome"/>
</dbReference>
<accession>A0ABX7TAC7</accession>
<feature type="signal peptide" evidence="6">
    <location>
        <begin position="1"/>
        <end position="21"/>
    </location>
</feature>
<keyword evidence="8" id="KW-1185">Reference proteome</keyword>
<dbReference type="Pfam" id="PF06629">
    <property type="entry name" value="MipA"/>
    <property type="match status" value="1"/>
</dbReference>
<feature type="chain" id="PRO_5045502061" evidence="6">
    <location>
        <begin position="22"/>
        <end position="274"/>
    </location>
</feature>
<evidence type="ECO:0000256" key="1">
    <source>
        <dbReference type="ARBA" id="ARBA00004442"/>
    </source>
</evidence>
<evidence type="ECO:0000256" key="2">
    <source>
        <dbReference type="ARBA" id="ARBA00005722"/>
    </source>
</evidence>
<evidence type="ECO:0000256" key="6">
    <source>
        <dbReference type="SAM" id="SignalP"/>
    </source>
</evidence>
<name>A0ABX7TAC7_9SPHN</name>
<dbReference type="EMBL" id="CP071794">
    <property type="protein sequence ID" value="QTD57342.1"/>
    <property type="molecule type" value="Genomic_DNA"/>
</dbReference>
<evidence type="ECO:0000313" key="8">
    <source>
        <dbReference type="Proteomes" id="UP000663923"/>
    </source>
</evidence>
<protein>
    <submittedName>
        <fullName evidence="7">MipA/OmpV family protein</fullName>
    </submittedName>
</protein>
<evidence type="ECO:0000256" key="5">
    <source>
        <dbReference type="ARBA" id="ARBA00023237"/>
    </source>
</evidence>
<keyword evidence="3 6" id="KW-0732">Signal</keyword>
<evidence type="ECO:0000256" key="3">
    <source>
        <dbReference type="ARBA" id="ARBA00022729"/>
    </source>
</evidence>
<keyword evidence="5" id="KW-0998">Cell outer membrane</keyword>
<dbReference type="PANTHER" id="PTHR38776">
    <property type="entry name" value="MLTA-INTERACTING PROTEIN-RELATED"/>
    <property type="match status" value="1"/>
</dbReference>
<comment type="similarity">
    <text evidence="2">Belongs to the MipA/OmpV family.</text>
</comment>
<keyword evidence="4" id="KW-0472">Membrane</keyword>
<dbReference type="PANTHER" id="PTHR38776:SF1">
    <property type="entry name" value="MLTA-INTERACTING PROTEIN-RELATED"/>
    <property type="match status" value="1"/>
</dbReference>
<proteinExistence type="inferred from homology"/>